<evidence type="ECO:0000256" key="4">
    <source>
        <dbReference type="ARBA" id="ARBA00023157"/>
    </source>
</evidence>
<accession>A0ABM9I0C0</accession>
<evidence type="ECO:0000313" key="9">
    <source>
        <dbReference type="Proteomes" id="UP001162030"/>
    </source>
</evidence>
<dbReference type="InterPro" id="IPR002109">
    <property type="entry name" value="Glutaredoxin"/>
</dbReference>
<dbReference type="InterPro" id="IPR014025">
    <property type="entry name" value="Glutaredoxin_subgr"/>
</dbReference>
<evidence type="ECO:0000256" key="6">
    <source>
        <dbReference type="RuleBase" id="RU364065"/>
    </source>
</evidence>
<comment type="similarity">
    <text evidence="1 6">Belongs to the glutaredoxin family.</text>
</comment>
<keyword evidence="3 6" id="KW-0249">Electron transport</keyword>
<keyword evidence="2 6" id="KW-0813">Transport</keyword>
<protein>
    <recommendedName>
        <fullName evidence="6">Glutaredoxin</fullName>
    </recommendedName>
</protein>
<dbReference type="Gene3D" id="3.40.30.10">
    <property type="entry name" value="Glutaredoxin"/>
    <property type="match status" value="1"/>
</dbReference>
<feature type="domain" description="Glutaredoxin" evidence="7">
    <location>
        <begin position="72"/>
        <end position="132"/>
    </location>
</feature>
<dbReference type="PANTHER" id="PTHR45694:SF18">
    <property type="entry name" value="GLUTAREDOXIN-1-RELATED"/>
    <property type="match status" value="1"/>
</dbReference>
<dbReference type="EMBL" id="OX458333">
    <property type="protein sequence ID" value="CAI8806918.1"/>
    <property type="molecule type" value="Genomic_DNA"/>
</dbReference>
<sequence>MTFRPSITYSMLHMRLEVTSRTDVFGTDSTTNVVNFYLSALEDTEWSASRCVGDTPEFQSVDLRKTTNMAQVIMYSSTFCPYCVMAERLLLKKGVQRIHKIMVDLEPDRREEMMEKTRRRTVPQIFIGEVYVGGYDELAALDRLGQLDRLLTSDQEQDHELQ</sequence>
<evidence type="ECO:0000256" key="3">
    <source>
        <dbReference type="ARBA" id="ARBA00022982"/>
    </source>
</evidence>
<evidence type="ECO:0000256" key="5">
    <source>
        <dbReference type="ARBA" id="ARBA00023284"/>
    </source>
</evidence>
<dbReference type="InterPro" id="IPR036249">
    <property type="entry name" value="Thioredoxin-like_sf"/>
</dbReference>
<dbReference type="InterPro" id="IPR011767">
    <property type="entry name" value="GLR_AS"/>
</dbReference>
<gene>
    <name evidence="8" type="ORF">MSZNOR_1699</name>
</gene>
<evidence type="ECO:0000259" key="7">
    <source>
        <dbReference type="Pfam" id="PF00462"/>
    </source>
</evidence>
<evidence type="ECO:0000256" key="1">
    <source>
        <dbReference type="ARBA" id="ARBA00007787"/>
    </source>
</evidence>
<evidence type="ECO:0000256" key="2">
    <source>
        <dbReference type="ARBA" id="ARBA00022448"/>
    </source>
</evidence>
<dbReference type="Pfam" id="PF00462">
    <property type="entry name" value="Glutaredoxin"/>
    <property type="match status" value="1"/>
</dbReference>
<dbReference type="CDD" id="cd03418">
    <property type="entry name" value="GRX_GRXb_1_3_like"/>
    <property type="match status" value="1"/>
</dbReference>
<evidence type="ECO:0000313" key="8">
    <source>
        <dbReference type="EMBL" id="CAI8806918.1"/>
    </source>
</evidence>
<keyword evidence="6" id="KW-0963">Cytoplasm</keyword>
<dbReference type="NCBIfam" id="TIGR02181">
    <property type="entry name" value="GRX_bact"/>
    <property type="match status" value="1"/>
</dbReference>
<comment type="function">
    <text evidence="6">Has a glutathione-disulfide oxidoreductase activity in the presence of NADPH and glutathione reductase. Reduces low molecular weight disulfides and proteins.</text>
</comment>
<reference evidence="8 9" key="1">
    <citation type="submission" date="2023-03" db="EMBL/GenBank/DDBJ databases">
        <authorList>
            <person name="Pearce D."/>
        </authorList>
    </citation>
    <scope>NUCLEOTIDE SEQUENCE [LARGE SCALE GENOMIC DNA]</scope>
    <source>
        <strain evidence="8">Msz</strain>
    </source>
</reference>
<dbReference type="SUPFAM" id="SSF52833">
    <property type="entry name" value="Thioredoxin-like"/>
    <property type="match status" value="1"/>
</dbReference>
<keyword evidence="5 6" id="KW-0676">Redox-active center</keyword>
<keyword evidence="4" id="KW-1015">Disulfide bond</keyword>
<dbReference type="PANTHER" id="PTHR45694">
    <property type="entry name" value="GLUTAREDOXIN 2"/>
    <property type="match status" value="1"/>
</dbReference>
<dbReference type="Proteomes" id="UP001162030">
    <property type="component" value="Chromosome"/>
</dbReference>
<name>A0ABM9I0C0_9GAMM</name>
<dbReference type="InterPro" id="IPR011900">
    <property type="entry name" value="GRX_bact"/>
</dbReference>
<dbReference type="PROSITE" id="PS00195">
    <property type="entry name" value="GLUTAREDOXIN_1"/>
    <property type="match status" value="1"/>
</dbReference>
<dbReference type="PROSITE" id="PS51354">
    <property type="entry name" value="GLUTAREDOXIN_2"/>
    <property type="match status" value="1"/>
</dbReference>
<keyword evidence="9" id="KW-1185">Reference proteome</keyword>
<proteinExistence type="inferred from homology"/>
<organism evidence="8 9">
    <name type="scientific">Methylocaldum szegediense</name>
    <dbReference type="NCBI Taxonomy" id="73780"/>
    <lineage>
        <taxon>Bacteria</taxon>
        <taxon>Pseudomonadati</taxon>
        <taxon>Pseudomonadota</taxon>
        <taxon>Gammaproteobacteria</taxon>
        <taxon>Methylococcales</taxon>
        <taxon>Methylococcaceae</taxon>
        <taxon>Methylocaldum</taxon>
    </lineage>
</organism>
<dbReference type="PRINTS" id="PR00160">
    <property type="entry name" value="GLUTAREDOXIN"/>
</dbReference>